<dbReference type="InterPro" id="IPR016163">
    <property type="entry name" value="Ald_DH_C"/>
</dbReference>
<dbReference type="Pfam" id="PF00171">
    <property type="entry name" value="Aldedh"/>
    <property type="match status" value="1"/>
</dbReference>
<comment type="similarity">
    <text evidence="6">Belongs to the aldehyde dehydrogenase family.</text>
</comment>
<dbReference type="Proteomes" id="UP000443153">
    <property type="component" value="Unassembled WGS sequence"/>
</dbReference>
<dbReference type="PROSITE" id="PS00687">
    <property type="entry name" value="ALDEHYDE_DEHYDR_GLU"/>
    <property type="match status" value="1"/>
</dbReference>
<dbReference type="SUPFAM" id="SSF53720">
    <property type="entry name" value="ALDH-like"/>
    <property type="match status" value="1"/>
</dbReference>
<reference evidence="8 9" key="1">
    <citation type="submission" date="2019-11" db="EMBL/GenBank/DDBJ databases">
        <title>Maribacter lutea sp. nov., a marine bacterium isolated from intertidal sand.</title>
        <authorList>
            <person name="Liu A."/>
        </authorList>
    </citation>
    <scope>NUCLEOTIDE SEQUENCE [LARGE SCALE GENOMIC DNA]</scope>
    <source>
        <strain evidence="8 9">RZ05</strain>
    </source>
</reference>
<sequence>MSKIAKEFGIDDALQKLGIKDINEGTSTGSVNFGSGDIISSYSPVDGALIGKVKTTTASDFEKVMNSATSSFKTWRTTPAPQRGEIVRQFGDKLRELKEPLGKLVSYEMGKSYQEGLGEVQEMIDICDFAVGLSRQLHGLTMHSERPGHRMYEQYHPLGVVGIISAFNFPVAVWAWNTALAWVCGDVCIWKPSEKAPLCGIACQNIAATVFKANNLPEGISCLINGDYKVGELMTHDNRIPLVSATGSIRMGKIVAQAVASRLGKSLLELGGNNAIIVTPDADIKMTIIGAVFGAVGTAGQRCTSTRRLIVHESVYDTVKDALIKAYNQLRIGNPLDENNHVGPLIDTAAVTLYEKALKQVEEEGGKMIVEGGVLKGEGFESGCYVKPAIAEAKNDFGIVQHETFAPILYLLKYSGEVQNAIALQNGVVQGLSSAIMTNNLREAENFLSCAGSDCGIANVNIGTSGAEIGGAFGGEKETGGGRESGSDAWKIYMRRQTNTINYTTELPLAQGIKFDL</sequence>
<dbReference type="AlphaFoldDB" id="A0A6I2MKB8"/>
<evidence type="ECO:0000313" key="8">
    <source>
        <dbReference type="EMBL" id="MRX63010.1"/>
    </source>
</evidence>
<dbReference type="PANTHER" id="PTHR43521:SF1">
    <property type="entry name" value="ALPHA-AMINOADIPIC SEMIALDEHYDE DEHYDROGENASE"/>
    <property type="match status" value="1"/>
</dbReference>
<dbReference type="InterPro" id="IPR015590">
    <property type="entry name" value="Aldehyde_DH_dom"/>
</dbReference>
<dbReference type="EMBL" id="WKJH01000001">
    <property type="protein sequence ID" value="MRX63010.1"/>
    <property type="molecule type" value="Genomic_DNA"/>
</dbReference>
<dbReference type="RefSeq" id="WP_154363369.1">
    <property type="nucleotide sequence ID" value="NZ_WKJH01000001.1"/>
</dbReference>
<dbReference type="Gene3D" id="3.40.309.10">
    <property type="entry name" value="Aldehyde Dehydrogenase, Chain A, domain 2"/>
    <property type="match status" value="1"/>
</dbReference>
<dbReference type="EC" id="1.2.1.3" evidence="4"/>
<comment type="subunit">
    <text evidence="1">Homotetramer.</text>
</comment>
<evidence type="ECO:0000256" key="5">
    <source>
        <dbReference type="PROSITE-ProRule" id="PRU10007"/>
    </source>
</evidence>
<gene>
    <name evidence="8" type="ORF">GJ691_02400</name>
</gene>
<evidence type="ECO:0000256" key="3">
    <source>
        <dbReference type="ARBA" id="ARBA00023027"/>
    </source>
</evidence>
<keyword evidence="3" id="KW-0520">NAD</keyword>
<comment type="caution">
    <text evidence="8">The sequence shown here is derived from an EMBL/GenBank/DDBJ whole genome shotgun (WGS) entry which is preliminary data.</text>
</comment>
<dbReference type="OrthoDB" id="1394754at2"/>
<keyword evidence="2 6" id="KW-0560">Oxidoreductase</keyword>
<organism evidence="8 9">
    <name type="scientific">Maribacter luteus</name>
    <dbReference type="NCBI Taxonomy" id="2594478"/>
    <lineage>
        <taxon>Bacteria</taxon>
        <taxon>Pseudomonadati</taxon>
        <taxon>Bacteroidota</taxon>
        <taxon>Flavobacteriia</taxon>
        <taxon>Flavobacteriales</taxon>
        <taxon>Flavobacteriaceae</taxon>
        <taxon>Maribacter</taxon>
    </lineage>
</organism>
<keyword evidence="9" id="KW-1185">Reference proteome</keyword>
<accession>A0A6I2MKB8</accession>
<evidence type="ECO:0000256" key="6">
    <source>
        <dbReference type="RuleBase" id="RU003345"/>
    </source>
</evidence>
<dbReference type="PANTHER" id="PTHR43521">
    <property type="entry name" value="ALPHA-AMINOADIPIC SEMIALDEHYDE DEHYDROGENASE"/>
    <property type="match status" value="1"/>
</dbReference>
<evidence type="ECO:0000313" key="9">
    <source>
        <dbReference type="Proteomes" id="UP000443153"/>
    </source>
</evidence>
<name>A0A6I2MKB8_9FLAO</name>
<dbReference type="GO" id="GO:0004029">
    <property type="term" value="F:aldehyde dehydrogenase (NAD+) activity"/>
    <property type="evidence" value="ECO:0007669"/>
    <property type="project" value="UniProtKB-EC"/>
</dbReference>
<dbReference type="InterPro" id="IPR016161">
    <property type="entry name" value="Ald_DH/histidinol_DH"/>
</dbReference>
<evidence type="ECO:0000259" key="7">
    <source>
        <dbReference type="Pfam" id="PF00171"/>
    </source>
</evidence>
<protein>
    <recommendedName>
        <fullName evidence="4">aldehyde dehydrogenase (NAD(+))</fullName>
        <ecNumber evidence="4">1.2.1.3</ecNumber>
    </recommendedName>
</protein>
<feature type="domain" description="Aldehyde dehydrogenase" evidence="7">
    <location>
        <begin position="39"/>
        <end position="498"/>
    </location>
</feature>
<evidence type="ECO:0000256" key="2">
    <source>
        <dbReference type="ARBA" id="ARBA00023002"/>
    </source>
</evidence>
<evidence type="ECO:0000256" key="4">
    <source>
        <dbReference type="ARBA" id="ARBA00024226"/>
    </source>
</evidence>
<dbReference type="CDD" id="cd07130">
    <property type="entry name" value="ALDH_F7_AASADH"/>
    <property type="match status" value="1"/>
</dbReference>
<dbReference type="InterPro" id="IPR044638">
    <property type="entry name" value="ALDH7A1-like"/>
</dbReference>
<dbReference type="InterPro" id="IPR029510">
    <property type="entry name" value="Ald_DH_CS_GLU"/>
</dbReference>
<feature type="active site" evidence="5">
    <location>
        <position position="269"/>
    </location>
</feature>
<dbReference type="Gene3D" id="3.40.605.10">
    <property type="entry name" value="Aldehyde Dehydrogenase, Chain A, domain 1"/>
    <property type="match status" value="1"/>
</dbReference>
<dbReference type="InterPro" id="IPR016162">
    <property type="entry name" value="Ald_DH_N"/>
</dbReference>
<evidence type="ECO:0000256" key="1">
    <source>
        <dbReference type="ARBA" id="ARBA00011881"/>
    </source>
</evidence>
<proteinExistence type="inferred from homology"/>